<accession>A0A3S4RF01</accession>
<dbReference type="KEGG" id="ahw:NCTC11636_00939"/>
<dbReference type="RefSeq" id="WP_232009871.1">
    <property type="nucleotide sequence ID" value="NZ_LR134350.1"/>
</dbReference>
<organism evidence="2 3">
    <name type="scientific">Actinomyces howellii</name>
    <dbReference type="NCBI Taxonomy" id="52771"/>
    <lineage>
        <taxon>Bacteria</taxon>
        <taxon>Bacillati</taxon>
        <taxon>Actinomycetota</taxon>
        <taxon>Actinomycetes</taxon>
        <taxon>Actinomycetales</taxon>
        <taxon>Actinomycetaceae</taxon>
        <taxon>Actinomyces</taxon>
    </lineage>
</organism>
<dbReference type="Proteomes" id="UP000266895">
    <property type="component" value="Chromosome"/>
</dbReference>
<feature type="region of interest" description="Disordered" evidence="1">
    <location>
        <begin position="1"/>
        <end position="20"/>
    </location>
</feature>
<protein>
    <submittedName>
        <fullName evidence="2">Uncharacterized protein</fullName>
    </submittedName>
</protein>
<evidence type="ECO:0000313" key="2">
    <source>
        <dbReference type="EMBL" id="VEG27261.1"/>
    </source>
</evidence>
<gene>
    <name evidence="2" type="ORF">NCTC11636_00939</name>
</gene>
<sequence>MSHTEGPGPGPVRATVHGSRLRVGSASGATLTLTQCDATTCGAASVLAARLLRGLGPVLPTPSPGPGALPARDLAAGLARLQRALKTRMNRDGLGALPWPGRLGSAPWSVAAAMTRAWQQAGTVYELRPVRDEGQRWQRAVERVRAHLSQGLPVILLTGGPLLPRGGDRAGSAARRALALAPAVPRHYVLAVPWTLIGSRDPGAGRAHVYEPGSGTVRVLDLLALRDRRGTGPRELGSWPRVLALIAPCPVDDA</sequence>
<proteinExistence type="predicted"/>
<dbReference type="EMBL" id="LR134350">
    <property type="protein sequence ID" value="VEG27261.1"/>
    <property type="molecule type" value="Genomic_DNA"/>
</dbReference>
<evidence type="ECO:0000256" key="1">
    <source>
        <dbReference type="SAM" id="MobiDB-lite"/>
    </source>
</evidence>
<keyword evidence="3" id="KW-1185">Reference proteome</keyword>
<evidence type="ECO:0000313" key="3">
    <source>
        <dbReference type="Proteomes" id="UP000266895"/>
    </source>
</evidence>
<dbReference type="AlphaFoldDB" id="A0A3S4RF01"/>
<reference evidence="2 3" key="1">
    <citation type="submission" date="2018-12" db="EMBL/GenBank/DDBJ databases">
        <authorList>
            <consortium name="Pathogen Informatics"/>
        </authorList>
    </citation>
    <scope>NUCLEOTIDE SEQUENCE [LARGE SCALE GENOMIC DNA]</scope>
    <source>
        <strain evidence="2 3">NCTC11636</strain>
    </source>
</reference>
<name>A0A3S4RF01_9ACTO</name>